<keyword evidence="7 11" id="KW-0012">Acyltransferase</keyword>
<evidence type="ECO:0000256" key="8">
    <source>
        <dbReference type="ARBA" id="ARBA00047417"/>
    </source>
</evidence>
<keyword evidence="14" id="KW-1185">Reference proteome</keyword>
<dbReference type="GO" id="GO:0036374">
    <property type="term" value="F:glutathione hydrolase activity"/>
    <property type="evidence" value="ECO:0007669"/>
    <property type="project" value="UniProtKB-UniRule"/>
</dbReference>
<organism evidence="13 14">
    <name type="scientific">Actinomadura physcomitrii</name>
    <dbReference type="NCBI Taxonomy" id="2650748"/>
    <lineage>
        <taxon>Bacteria</taxon>
        <taxon>Bacillati</taxon>
        <taxon>Actinomycetota</taxon>
        <taxon>Actinomycetes</taxon>
        <taxon>Streptosporangiales</taxon>
        <taxon>Thermomonosporaceae</taxon>
        <taxon>Actinomadura</taxon>
    </lineage>
</organism>
<evidence type="ECO:0000313" key="14">
    <source>
        <dbReference type="Proteomes" id="UP000462055"/>
    </source>
</evidence>
<keyword evidence="4 11" id="KW-0808">Transferase</keyword>
<dbReference type="Gene3D" id="3.60.20.40">
    <property type="match status" value="1"/>
</dbReference>
<feature type="compositionally biased region" description="Low complexity" evidence="12">
    <location>
        <begin position="120"/>
        <end position="129"/>
    </location>
</feature>
<evidence type="ECO:0000256" key="9">
    <source>
        <dbReference type="PIRSR" id="PIRSR600101-1"/>
    </source>
</evidence>
<dbReference type="SUPFAM" id="SSF56235">
    <property type="entry name" value="N-terminal nucleophile aminohydrolases (Ntn hydrolases)"/>
    <property type="match status" value="1"/>
</dbReference>
<comment type="pathway">
    <text evidence="11">Sulfur metabolism; glutathione metabolism.</text>
</comment>
<feature type="active site" description="Nucleophile" evidence="9">
    <location>
        <position position="542"/>
    </location>
</feature>
<evidence type="ECO:0000256" key="6">
    <source>
        <dbReference type="ARBA" id="ARBA00023145"/>
    </source>
</evidence>
<dbReference type="EC" id="2.3.2.2" evidence="11"/>
<feature type="region of interest" description="Disordered" evidence="12">
    <location>
        <begin position="588"/>
        <end position="607"/>
    </location>
</feature>
<feature type="compositionally biased region" description="Pro residues" evidence="12">
    <location>
        <begin position="151"/>
        <end position="165"/>
    </location>
</feature>
<evidence type="ECO:0000256" key="4">
    <source>
        <dbReference type="ARBA" id="ARBA00022679"/>
    </source>
</evidence>
<proteinExistence type="inferred from homology"/>
<dbReference type="Pfam" id="PF01019">
    <property type="entry name" value="G_glu_transpept"/>
    <property type="match status" value="1"/>
</dbReference>
<evidence type="ECO:0000256" key="10">
    <source>
        <dbReference type="PIRSR" id="PIRSR600101-2"/>
    </source>
</evidence>
<feature type="compositionally biased region" description="Low complexity" evidence="12">
    <location>
        <begin position="78"/>
        <end position="88"/>
    </location>
</feature>
<dbReference type="InterPro" id="IPR000101">
    <property type="entry name" value="GGT_peptidase"/>
</dbReference>
<comment type="caution">
    <text evidence="13">The sequence shown here is derived from an EMBL/GenBank/DDBJ whole genome shotgun (WGS) entry which is preliminary data.</text>
</comment>
<evidence type="ECO:0000256" key="7">
    <source>
        <dbReference type="ARBA" id="ARBA00023315"/>
    </source>
</evidence>
<reference evidence="13" key="1">
    <citation type="submission" date="2019-12" db="EMBL/GenBank/DDBJ databases">
        <title>Actinomadura physcomitrii sp. nov., a novel actinomycete isolated from moss [Physcomitrium sphaericum (Ludw) Fuernr].</title>
        <authorList>
            <person name="Zhuang X."/>
        </authorList>
    </citation>
    <scope>NUCLEOTIDE SEQUENCE [LARGE SCALE GENOMIC DNA]</scope>
    <source>
        <strain evidence="13">LD22</strain>
    </source>
</reference>
<dbReference type="InterPro" id="IPR043138">
    <property type="entry name" value="GGT_lsub"/>
</dbReference>
<dbReference type="GO" id="GO:0006751">
    <property type="term" value="P:glutathione catabolic process"/>
    <property type="evidence" value="ECO:0007669"/>
    <property type="project" value="UniProtKB-UniRule"/>
</dbReference>
<dbReference type="Gene3D" id="1.10.246.130">
    <property type="match status" value="1"/>
</dbReference>
<dbReference type="UniPathway" id="UPA00204"/>
<protein>
    <recommendedName>
        <fullName evidence="11">Glutathione hydrolase proenzyme</fullName>
        <ecNumber evidence="11">2.3.2.2</ecNumber>
        <ecNumber evidence="11">3.4.19.13</ecNumber>
    </recommendedName>
    <component>
        <recommendedName>
            <fullName evidence="11">Glutathione hydrolase large chain</fullName>
        </recommendedName>
    </component>
    <component>
        <recommendedName>
            <fullName evidence="11">Glutathione hydrolase small chain</fullName>
        </recommendedName>
    </component>
</protein>
<comment type="catalytic activity">
    <reaction evidence="8 11">
        <text>an N-terminal (5-L-glutamyl)-[peptide] + an alpha-amino acid = 5-L-glutamyl amino acid + an N-terminal L-alpha-aminoacyl-[peptide]</text>
        <dbReference type="Rhea" id="RHEA:23904"/>
        <dbReference type="Rhea" id="RHEA-COMP:9780"/>
        <dbReference type="Rhea" id="RHEA-COMP:9795"/>
        <dbReference type="ChEBI" id="CHEBI:77644"/>
        <dbReference type="ChEBI" id="CHEBI:78597"/>
        <dbReference type="ChEBI" id="CHEBI:78599"/>
        <dbReference type="ChEBI" id="CHEBI:78608"/>
        <dbReference type="EC" id="2.3.2.2"/>
    </reaction>
</comment>
<dbReference type="EMBL" id="WBMS02000008">
    <property type="protein sequence ID" value="MWA01108.1"/>
    <property type="molecule type" value="Genomic_DNA"/>
</dbReference>
<name>A0A6I4M4T8_9ACTN</name>
<keyword evidence="5 11" id="KW-0378">Hydrolase</keyword>
<dbReference type="GO" id="GO:0103068">
    <property type="term" value="F:leukotriene C4 gamma-glutamyl transferase activity"/>
    <property type="evidence" value="ECO:0007669"/>
    <property type="project" value="UniProtKB-EC"/>
</dbReference>
<keyword evidence="11" id="KW-0317">Glutathione biosynthesis</keyword>
<gene>
    <name evidence="13" type="primary">ggt</name>
    <name evidence="13" type="ORF">F8568_012105</name>
</gene>
<dbReference type="PANTHER" id="PTHR43199:SF1">
    <property type="entry name" value="GLUTATHIONE HYDROLASE PROENZYME"/>
    <property type="match status" value="1"/>
</dbReference>
<feature type="region of interest" description="Disordered" evidence="12">
    <location>
        <begin position="149"/>
        <end position="173"/>
    </location>
</feature>
<sequence length="737" mass="77460">MTIIATFSGGLLSPVCCRILPNPRPPVWRKEPQVRGGCRVRFWWTVPAKSRHSEGNLSTAARRRQESTTRRPRRPSGRGRPVPRAAGVGRCGRWRSVKIGDTVGTPRPTGGSVSRPAQRPSPSRALRRTASAAALAVTAALAVPAAASAAPPAPAAPPGHNPPAKQPVATGYGGAVSTVDPDASRAALEILKRGGNAMDAAVAAGATLGVTEPYVSAIGGGGYMTYYNARTRKVYALDGRETGPAAMKADYFIDPATGKPLSFADAVTSGLSVGVPGTLAQWDLALRRFGTRKLGALLQPAIKVAEHGFVVDQEFYDQTATNEARFRDIFPTRKLFLPGGKPPAVGSVFKNPDLANTYRQLAAHGIGWLYKGELGREIVRTVTRPPVDPEADRVVRPGVLKTGDLAAYKALSKQPTHVSYRGYDVYGEPPSSSGGSTVGEALNILGNFRLDPRDPVTALHYYLEASKLAYADRGAYVGDPAKVKVPLDELLSQGFARERACLIKPDQAAAAPVAPGSPDGQYQPCVPPGTQTRVLAAEGPQTTHLVVADKWGNVASYTVTIEQFGGSALTVPGRGFLLNNELTDFSFTPSAPGGLPDPNLPGPHKRPRSSIAPTIVLKDGLPKLAVGTPGGSTIITTVLQILVNRLDLGMDLPTALAAPRATQRNTPQVFAEQAFIDKYGKALAARGHRLEVFPGPPAGVIGAATGLEFLRPGLVQAVAEPVRRGGGSALVVRPAGP</sequence>
<evidence type="ECO:0000256" key="11">
    <source>
        <dbReference type="RuleBase" id="RU368036"/>
    </source>
</evidence>
<feature type="binding site" evidence="10">
    <location>
        <position position="584"/>
    </location>
    <ligand>
        <name>L-glutamate</name>
        <dbReference type="ChEBI" id="CHEBI:29985"/>
    </ligand>
</feature>
<evidence type="ECO:0000256" key="3">
    <source>
        <dbReference type="ARBA" id="ARBA00009381"/>
    </source>
</evidence>
<comment type="subunit">
    <text evidence="11">This enzyme consists of two polypeptide chains, which are synthesized in precursor form from a single polypeptide.</text>
</comment>
<comment type="catalytic activity">
    <reaction evidence="1 11">
        <text>an S-substituted glutathione + H2O = an S-substituted L-cysteinylglycine + L-glutamate</text>
        <dbReference type="Rhea" id="RHEA:59468"/>
        <dbReference type="ChEBI" id="CHEBI:15377"/>
        <dbReference type="ChEBI" id="CHEBI:29985"/>
        <dbReference type="ChEBI" id="CHEBI:90779"/>
        <dbReference type="ChEBI" id="CHEBI:143103"/>
        <dbReference type="EC" id="3.4.19.13"/>
    </reaction>
</comment>
<comment type="PTM">
    <text evidence="11">Cleaved by autocatalysis into a large and a small subunit.</text>
</comment>
<feature type="binding site" evidence="10">
    <location>
        <begin position="609"/>
        <end position="610"/>
    </location>
    <ligand>
        <name>L-glutamate</name>
        <dbReference type="ChEBI" id="CHEBI:29985"/>
    </ligand>
</feature>
<evidence type="ECO:0000256" key="1">
    <source>
        <dbReference type="ARBA" id="ARBA00001049"/>
    </source>
</evidence>
<evidence type="ECO:0000256" key="12">
    <source>
        <dbReference type="SAM" id="MobiDB-lite"/>
    </source>
</evidence>
<dbReference type="NCBIfam" id="TIGR00066">
    <property type="entry name" value="g_glut_trans"/>
    <property type="match status" value="1"/>
</dbReference>
<feature type="binding site" evidence="10">
    <location>
        <position position="240"/>
    </location>
    <ligand>
        <name>L-glutamate</name>
        <dbReference type="ChEBI" id="CHEBI:29985"/>
    </ligand>
</feature>
<evidence type="ECO:0000256" key="2">
    <source>
        <dbReference type="ARBA" id="ARBA00001089"/>
    </source>
</evidence>
<comment type="similarity">
    <text evidence="3 11">Belongs to the gamma-glutamyltransferase family.</text>
</comment>
<dbReference type="InterPro" id="IPR029055">
    <property type="entry name" value="Ntn_hydrolases_N"/>
</dbReference>
<dbReference type="GO" id="GO:0006750">
    <property type="term" value="P:glutathione biosynthetic process"/>
    <property type="evidence" value="ECO:0007669"/>
    <property type="project" value="UniProtKB-KW"/>
</dbReference>
<evidence type="ECO:0000313" key="13">
    <source>
        <dbReference type="EMBL" id="MWA01108.1"/>
    </source>
</evidence>
<feature type="region of interest" description="Disordered" evidence="12">
    <location>
        <begin position="53"/>
        <end position="129"/>
    </location>
</feature>
<dbReference type="InterPro" id="IPR051792">
    <property type="entry name" value="GGT_bact"/>
</dbReference>
<dbReference type="AlphaFoldDB" id="A0A6I4M4T8"/>
<dbReference type="PANTHER" id="PTHR43199">
    <property type="entry name" value="GLUTATHIONE HYDROLASE"/>
    <property type="match status" value="1"/>
</dbReference>
<dbReference type="InterPro" id="IPR043137">
    <property type="entry name" value="GGT_ssub_C"/>
</dbReference>
<accession>A0A6I4M4T8</accession>
<dbReference type="Proteomes" id="UP000462055">
    <property type="component" value="Unassembled WGS sequence"/>
</dbReference>
<feature type="binding site" evidence="10">
    <location>
        <position position="631"/>
    </location>
    <ligand>
        <name>L-glutamate</name>
        <dbReference type="ChEBI" id="CHEBI:29985"/>
    </ligand>
</feature>
<comment type="catalytic activity">
    <reaction evidence="2 11">
        <text>glutathione + H2O = L-cysteinylglycine + L-glutamate</text>
        <dbReference type="Rhea" id="RHEA:28807"/>
        <dbReference type="ChEBI" id="CHEBI:15377"/>
        <dbReference type="ChEBI" id="CHEBI:29985"/>
        <dbReference type="ChEBI" id="CHEBI:57925"/>
        <dbReference type="ChEBI" id="CHEBI:61694"/>
        <dbReference type="EC" id="3.4.19.13"/>
    </reaction>
</comment>
<dbReference type="EC" id="3.4.19.13" evidence="11"/>
<dbReference type="PRINTS" id="PR01210">
    <property type="entry name" value="GGTRANSPTASE"/>
</dbReference>
<keyword evidence="6 11" id="KW-0865">Zymogen</keyword>
<evidence type="ECO:0000256" key="5">
    <source>
        <dbReference type="ARBA" id="ARBA00022801"/>
    </source>
</evidence>